<proteinExistence type="predicted"/>
<dbReference type="EMBL" id="LOCK01000024">
    <property type="protein sequence ID" value="KTE91479.1"/>
    <property type="molecule type" value="Genomic_DNA"/>
</dbReference>
<comment type="caution">
    <text evidence="1">The sequence shown here is derived from an EMBL/GenBank/DDBJ whole genome shotgun (WGS) entry which is preliminary data.</text>
</comment>
<name>A0A0W1JI51_DESHA</name>
<reference evidence="1 2" key="1">
    <citation type="submission" date="2015-12" db="EMBL/GenBank/DDBJ databases">
        <title>Draft Genome Sequence of Desulfitobacterium hafniense Strain DH, a Sulfate-reducing Bacterium Isolated from Paddy Soils.</title>
        <authorList>
            <person name="Bao P."/>
            <person name="Zhang X."/>
            <person name="Li G."/>
        </authorList>
    </citation>
    <scope>NUCLEOTIDE SEQUENCE [LARGE SCALE GENOMIC DNA]</scope>
    <source>
        <strain evidence="1 2">DH</strain>
    </source>
</reference>
<accession>A0A0W1JI51</accession>
<protein>
    <recommendedName>
        <fullName evidence="3">Transposase</fullName>
    </recommendedName>
</protein>
<evidence type="ECO:0000313" key="2">
    <source>
        <dbReference type="Proteomes" id="UP000054623"/>
    </source>
</evidence>
<evidence type="ECO:0000313" key="1">
    <source>
        <dbReference type="EMBL" id="KTE91479.1"/>
    </source>
</evidence>
<sequence>MLTLGWSDGFSFAPLDFTLMNSAKSKHRLCEMRADLDKRASGYKRRMEAMIPKPDAVVQMLEQALNAFFHGVCI</sequence>
<dbReference type="AlphaFoldDB" id="A0A0W1JI51"/>
<organism evidence="1 2">
    <name type="scientific">Desulfitobacterium hafniense</name>
    <name type="common">Desulfitobacterium frappieri</name>
    <dbReference type="NCBI Taxonomy" id="49338"/>
    <lineage>
        <taxon>Bacteria</taxon>
        <taxon>Bacillati</taxon>
        <taxon>Bacillota</taxon>
        <taxon>Clostridia</taxon>
        <taxon>Eubacteriales</taxon>
        <taxon>Desulfitobacteriaceae</taxon>
        <taxon>Desulfitobacterium</taxon>
    </lineage>
</organism>
<gene>
    <name evidence="1" type="ORF">AT727_21990</name>
</gene>
<dbReference type="Proteomes" id="UP000054623">
    <property type="component" value="Unassembled WGS sequence"/>
</dbReference>
<evidence type="ECO:0008006" key="3">
    <source>
        <dbReference type="Google" id="ProtNLM"/>
    </source>
</evidence>